<dbReference type="AlphaFoldDB" id="A0A059BW78"/>
<name>A0A059BW78_EUCGR</name>
<dbReference type="InParanoid" id="A0A059BW78"/>
<organism evidence="1">
    <name type="scientific">Eucalyptus grandis</name>
    <name type="common">Flooded gum</name>
    <dbReference type="NCBI Taxonomy" id="71139"/>
    <lineage>
        <taxon>Eukaryota</taxon>
        <taxon>Viridiplantae</taxon>
        <taxon>Streptophyta</taxon>
        <taxon>Embryophyta</taxon>
        <taxon>Tracheophyta</taxon>
        <taxon>Spermatophyta</taxon>
        <taxon>Magnoliopsida</taxon>
        <taxon>eudicotyledons</taxon>
        <taxon>Gunneridae</taxon>
        <taxon>Pentapetalae</taxon>
        <taxon>rosids</taxon>
        <taxon>malvids</taxon>
        <taxon>Myrtales</taxon>
        <taxon>Myrtaceae</taxon>
        <taxon>Myrtoideae</taxon>
        <taxon>Eucalypteae</taxon>
        <taxon>Eucalyptus</taxon>
    </lineage>
</organism>
<gene>
    <name evidence="1" type="ORF">EUGRSUZ_F03608</name>
</gene>
<dbReference type="EMBL" id="KK198758">
    <property type="protein sequence ID" value="KCW70367.1"/>
    <property type="molecule type" value="Genomic_DNA"/>
</dbReference>
<protein>
    <submittedName>
        <fullName evidence="1">Uncharacterized protein</fullName>
    </submittedName>
</protein>
<proteinExistence type="predicted"/>
<accession>A0A059BW78</accession>
<dbReference type="Gramene" id="KCW70367">
    <property type="protein sequence ID" value="KCW70367"/>
    <property type="gene ID" value="EUGRSUZ_F03608"/>
</dbReference>
<sequence length="91" mass="10784">MNQDINHLDNLGRGIDRYHDIILMRVISTDMYLLLRATNYKTFRYPTDCSIVKMTYSTERHYHQARSRCAKPQTFRSTPIVGELIYLNIQS</sequence>
<evidence type="ECO:0000313" key="1">
    <source>
        <dbReference type="EMBL" id="KCW70367.1"/>
    </source>
</evidence>
<reference evidence="1" key="1">
    <citation type="submission" date="2013-07" db="EMBL/GenBank/DDBJ databases">
        <title>The genome of Eucalyptus grandis.</title>
        <authorList>
            <person name="Schmutz J."/>
            <person name="Hayes R."/>
            <person name="Myburg A."/>
            <person name="Tuskan G."/>
            <person name="Grattapaglia D."/>
            <person name="Rokhsar D.S."/>
        </authorList>
    </citation>
    <scope>NUCLEOTIDE SEQUENCE</scope>
    <source>
        <tissue evidence="1">Leaf extractions</tissue>
    </source>
</reference>